<dbReference type="GO" id="GO:0019843">
    <property type="term" value="F:rRNA binding"/>
    <property type="evidence" value="ECO:0007669"/>
    <property type="project" value="UniProtKB-KW"/>
</dbReference>
<dbReference type="InterPro" id="IPR001912">
    <property type="entry name" value="Ribosomal_uS4_N"/>
</dbReference>
<dbReference type="GO" id="GO:0015935">
    <property type="term" value="C:small ribosomal subunit"/>
    <property type="evidence" value="ECO:0007669"/>
    <property type="project" value="InterPro"/>
</dbReference>
<evidence type="ECO:0000259" key="8">
    <source>
        <dbReference type="SMART" id="SM01390"/>
    </source>
</evidence>
<dbReference type="CDD" id="cd00165">
    <property type="entry name" value="S4"/>
    <property type="match status" value="1"/>
</dbReference>
<feature type="region of interest" description="Disordered" evidence="6">
    <location>
        <begin position="29"/>
        <end position="48"/>
    </location>
</feature>
<dbReference type="PROSITE" id="PS00632">
    <property type="entry name" value="RIBOSOMAL_S4"/>
    <property type="match status" value="1"/>
</dbReference>
<dbReference type="Gene3D" id="3.10.290.10">
    <property type="entry name" value="RNA-binding S4 domain"/>
    <property type="match status" value="1"/>
</dbReference>
<dbReference type="InterPro" id="IPR002942">
    <property type="entry name" value="S4_RNA-bd"/>
</dbReference>
<keyword evidence="5" id="KW-0687">Ribonucleoprotein</keyword>
<dbReference type="NCBIfam" id="TIGR01017">
    <property type="entry name" value="rpsD_bact"/>
    <property type="match status" value="1"/>
</dbReference>
<evidence type="ECO:0000256" key="1">
    <source>
        <dbReference type="ARBA" id="ARBA00007465"/>
    </source>
</evidence>
<evidence type="ECO:0000256" key="6">
    <source>
        <dbReference type="SAM" id="MobiDB-lite"/>
    </source>
</evidence>
<comment type="similarity">
    <text evidence="1">Belongs to the universal ribosomal protein uS4 family.</text>
</comment>
<evidence type="ECO:0000256" key="3">
    <source>
        <dbReference type="ARBA" id="ARBA00022884"/>
    </source>
</evidence>
<evidence type="ECO:0000256" key="2">
    <source>
        <dbReference type="ARBA" id="ARBA00022730"/>
    </source>
</evidence>
<dbReference type="PANTHER" id="PTHR11831:SF4">
    <property type="entry name" value="SMALL RIBOSOMAL SUBUNIT PROTEIN US4M"/>
    <property type="match status" value="1"/>
</dbReference>
<sequence>MSRYTGPRARVSRRLGTNIFGTKGEVVALDKRPYPPGEHGRTRRRGNPSEYLVQLQEKQKARFAYGLSEKQFRRIYAEANRRQGVTGENMLQYLELRLDNVVYRAGMAATRPQARQLVNHGHVDVNGSRVDIPSYRCRKGDVVTLRDKARKMVVVQWNIDVLDRQAPAWLDMGENGHEVTVRELPLREQIDVPVREQLIVELYSK</sequence>
<evidence type="ECO:0000256" key="4">
    <source>
        <dbReference type="ARBA" id="ARBA00022980"/>
    </source>
</evidence>
<dbReference type="HAMAP" id="MF_01306_B">
    <property type="entry name" value="Ribosomal_uS4_B"/>
    <property type="match status" value="1"/>
</dbReference>
<dbReference type="Pfam" id="PF00163">
    <property type="entry name" value="Ribosomal_S4"/>
    <property type="match status" value="1"/>
</dbReference>
<dbReference type="Gene3D" id="1.10.1050.10">
    <property type="entry name" value="Ribosomal Protein S4 Delta 41, Chain A, domain 1"/>
    <property type="match status" value="1"/>
</dbReference>
<protein>
    <submittedName>
        <fullName evidence="9">Uncharacterized protein</fullName>
    </submittedName>
</protein>
<dbReference type="SMART" id="SM01390">
    <property type="entry name" value="Ribosomal_S4"/>
    <property type="match status" value="1"/>
</dbReference>
<reference evidence="9" key="1">
    <citation type="submission" date="2018-05" db="EMBL/GenBank/DDBJ databases">
        <authorList>
            <person name="Lanie J.A."/>
            <person name="Ng W.-L."/>
            <person name="Kazmierczak K.M."/>
            <person name="Andrzejewski T.M."/>
            <person name="Davidsen T.M."/>
            <person name="Wayne K.J."/>
            <person name="Tettelin H."/>
            <person name="Glass J.I."/>
            <person name="Rusch D."/>
            <person name="Podicherti R."/>
            <person name="Tsui H.-C.T."/>
            <person name="Winkler M.E."/>
        </authorList>
    </citation>
    <scope>NUCLEOTIDE SEQUENCE</scope>
</reference>
<dbReference type="NCBIfam" id="NF003717">
    <property type="entry name" value="PRK05327.1"/>
    <property type="match status" value="1"/>
</dbReference>
<dbReference type="InterPro" id="IPR036986">
    <property type="entry name" value="S4_RNA-bd_sf"/>
</dbReference>
<proteinExistence type="inferred from homology"/>
<evidence type="ECO:0000256" key="5">
    <source>
        <dbReference type="ARBA" id="ARBA00023274"/>
    </source>
</evidence>
<dbReference type="AlphaFoldDB" id="A0A381QM21"/>
<dbReference type="GO" id="GO:0003735">
    <property type="term" value="F:structural constituent of ribosome"/>
    <property type="evidence" value="ECO:0007669"/>
    <property type="project" value="InterPro"/>
</dbReference>
<dbReference type="PANTHER" id="PTHR11831">
    <property type="entry name" value="30S 40S RIBOSOMAL PROTEIN"/>
    <property type="match status" value="1"/>
</dbReference>
<name>A0A381QM21_9ZZZZ</name>
<dbReference type="PROSITE" id="PS50889">
    <property type="entry name" value="S4"/>
    <property type="match status" value="1"/>
</dbReference>
<evidence type="ECO:0000313" key="9">
    <source>
        <dbReference type="EMBL" id="SUZ80100.1"/>
    </source>
</evidence>
<organism evidence="9">
    <name type="scientific">marine metagenome</name>
    <dbReference type="NCBI Taxonomy" id="408172"/>
    <lineage>
        <taxon>unclassified sequences</taxon>
        <taxon>metagenomes</taxon>
        <taxon>ecological metagenomes</taxon>
    </lineage>
</organism>
<dbReference type="GO" id="GO:0006412">
    <property type="term" value="P:translation"/>
    <property type="evidence" value="ECO:0007669"/>
    <property type="project" value="InterPro"/>
</dbReference>
<dbReference type="InterPro" id="IPR005709">
    <property type="entry name" value="Ribosomal_uS4_bac-type"/>
</dbReference>
<dbReference type="EMBL" id="UINC01001414">
    <property type="protein sequence ID" value="SUZ80100.1"/>
    <property type="molecule type" value="Genomic_DNA"/>
</dbReference>
<evidence type="ECO:0000259" key="7">
    <source>
        <dbReference type="SMART" id="SM00363"/>
    </source>
</evidence>
<accession>A0A381QM21</accession>
<keyword evidence="4" id="KW-0689">Ribosomal protein</keyword>
<gene>
    <name evidence="9" type="ORF">METZ01_LOCUS32954</name>
</gene>
<dbReference type="SMART" id="SM00363">
    <property type="entry name" value="S4"/>
    <property type="match status" value="1"/>
</dbReference>
<keyword evidence="3" id="KW-0694">RNA-binding</keyword>
<dbReference type="Pfam" id="PF01479">
    <property type="entry name" value="S4"/>
    <property type="match status" value="1"/>
</dbReference>
<dbReference type="SUPFAM" id="SSF55174">
    <property type="entry name" value="Alpha-L RNA-binding motif"/>
    <property type="match status" value="1"/>
</dbReference>
<dbReference type="InterPro" id="IPR022801">
    <property type="entry name" value="Ribosomal_uS4"/>
</dbReference>
<dbReference type="InterPro" id="IPR018079">
    <property type="entry name" value="Ribosomal_uS4_CS"/>
</dbReference>
<feature type="domain" description="RNA-binding S4" evidence="7">
    <location>
        <begin position="96"/>
        <end position="158"/>
    </location>
</feature>
<dbReference type="GO" id="GO:0042274">
    <property type="term" value="P:ribosomal small subunit biogenesis"/>
    <property type="evidence" value="ECO:0007669"/>
    <property type="project" value="TreeGrafter"/>
</dbReference>
<keyword evidence="2" id="KW-0699">rRNA-binding</keyword>
<dbReference type="FunFam" id="3.10.290.10:FF:000001">
    <property type="entry name" value="30S ribosomal protein S4"/>
    <property type="match status" value="1"/>
</dbReference>
<feature type="domain" description="Small ribosomal subunit protein uS4 N-terminal" evidence="8">
    <location>
        <begin position="3"/>
        <end position="95"/>
    </location>
</feature>